<reference evidence="1" key="1">
    <citation type="submission" date="2018-11" db="EMBL/GenBank/DDBJ databases">
        <title>The sequence and de novo assembly of Larimichthys crocea genome using PacBio and Hi-C technologies.</title>
        <authorList>
            <person name="Xu P."/>
            <person name="Chen B."/>
            <person name="Zhou Z."/>
            <person name="Ke Q."/>
            <person name="Wu Y."/>
            <person name="Bai H."/>
            <person name="Pu F."/>
        </authorList>
    </citation>
    <scope>NUCLEOTIDE SEQUENCE</scope>
    <source>
        <tissue evidence="1">Muscle</tissue>
    </source>
</reference>
<organism evidence="1 2">
    <name type="scientific">Larimichthys crocea</name>
    <name type="common">Large yellow croaker</name>
    <name type="synonym">Pseudosciaena crocea</name>
    <dbReference type="NCBI Taxonomy" id="215358"/>
    <lineage>
        <taxon>Eukaryota</taxon>
        <taxon>Metazoa</taxon>
        <taxon>Chordata</taxon>
        <taxon>Craniata</taxon>
        <taxon>Vertebrata</taxon>
        <taxon>Euteleostomi</taxon>
        <taxon>Actinopterygii</taxon>
        <taxon>Neopterygii</taxon>
        <taxon>Teleostei</taxon>
        <taxon>Neoteleostei</taxon>
        <taxon>Acanthomorphata</taxon>
        <taxon>Eupercaria</taxon>
        <taxon>Sciaenidae</taxon>
        <taxon>Larimichthys</taxon>
    </lineage>
</organism>
<dbReference type="EMBL" id="CM011693">
    <property type="protein sequence ID" value="TMS05403.1"/>
    <property type="molecule type" value="Genomic_DNA"/>
</dbReference>
<name>A0ACD3QE36_LARCR</name>
<keyword evidence="2" id="KW-1185">Reference proteome</keyword>
<gene>
    <name evidence="1" type="ORF">E3U43_004653</name>
</gene>
<evidence type="ECO:0000313" key="1">
    <source>
        <dbReference type="EMBL" id="TMS05403.1"/>
    </source>
</evidence>
<accession>A0ACD3QE36</accession>
<evidence type="ECO:0000313" key="2">
    <source>
        <dbReference type="Proteomes" id="UP000793456"/>
    </source>
</evidence>
<proteinExistence type="predicted"/>
<dbReference type="Proteomes" id="UP000793456">
    <property type="component" value="Chromosome XX"/>
</dbReference>
<comment type="caution">
    <text evidence="1">The sequence shown here is derived from an EMBL/GenBank/DDBJ whole genome shotgun (WGS) entry which is preliminary data.</text>
</comment>
<sequence>MDTYVYNDGTTKDLMSLSGTIPIMFNDTSYNIPVCLWIEETYPQTAPICYVRPTQEMMLIKGNYISGNGEILLPYLEEWQNGECDLTSLIQVMAATFGDFPPVCIQPNPEPEQASCGLQFHTQTDGLSKTDGSSYLYLVGEDGQPLHQANETNC</sequence>
<protein>
    <submittedName>
        <fullName evidence="1">Uncharacterized protein</fullName>
    </submittedName>
</protein>